<gene>
    <name evidence="1" type="ORF">EVAR_87451_1</name>
</gene>
<keyword evidence="2" id="KW-1185">Reference proteome</keyword>
<reference evidence="1 2" key="1">
    <citation type="journal article" date="2019" name="Commun. Biol.">
        <title>The bagworm genome reveals a unique fibroin gene that provides high tensile strength.</title>
        <authorList>
            <person name="Kono N."/>
            <person name="Nakamura H."/>
            <person name="Ohtoshi R."/>
            <person name="Tomita M."/>
            <person name="Numata K."/>
            <person name="Arakawa K."/>
        </authorList>
    </citation>
    <scope>NUCLEOTIDE SEQUENCE [LARGE SCALE GENOMIC DNA]</scope>
</reference>
<proteinExistence type="predicted"/>
<dbReference type="AlphaFoldDB" id="A0A4C1W044"/>
<protein>
    <submittedName>
        <fullName evidence="1">Uncharacterized protein</fullName>
    </submittedName>
</protein>
<evidence type="ECO:0000313" key="2">
    <source>
        <dbReference type="Proteomes" id="UP000299102"/>
    </source>
</evidence>
<dbReference type="Proteomes" id="UP000299102">
    <property type="component" value="Unassembled WGS sequence"/>
</dbReference>
<sequence>MGNLKGRGVAAWYGMTKREWGDDEGSRVMEDSGACSKISDRENVCMGLQAGYAQLICIYQSHAPGVGDEGKWTTETLNNSLTAETNSENCYFTIVFCVNIVSHQSNPLISCRSQVGLSIALP</sequence>
<organism evidence="1 2">
    <name type="scientific">Eumeta variegata</name>
    <name type="common">Bagworm moth</name>
    <name type="synonym">Eumeta japonica</name>
    <dbReference type="NCBI Taxonomy" id="151549"/>
    <lineage>
        <taxon>Eukaryota</taxon>
        <taxon>Metazoa</taxon>
        <taxon>Ecdysozoa</taxon>
        <taxon>Arthropoda</taxon>
        <taxon>Hexapoda</taxon>
        <taxon>Insecta</taxon>
        <taxon>Pterygota</taxon>
        <taxon>Neoptera</taxon>
        <taxon>Endopterygota</taxon>
        <taxon>Lepidoptera</taxon>
        <taxon>Glossata</taxon>
        <taxon>Ditrysia</taxon>
        <taxon>Tineoidea</taxon>
        <taxon>Psychidae</taxon>
        <taxon>Oiketicinae</taxon>
        <taxon>Eumeta</taxon>
    </lineage>
</organism>
<dbReference type="EMBL" id="BGZK01000438">
    <property type="protein sequence ID" value="GBP43534.1"/>
    <property type="molecule type" value="Genomic_DNA"/>
</dbReference>
<accession>A0A4C1W044</accession>
<comment type="caution">
    <text evidence="1">The sequence shown here is derived from an EMBL/GenBank/DDBJ whole genome shotgun (WGS) entry which is preliminary data.</text>
</comment>
<evidence type="ECO:0000313" key="1">
    <source>
        <dbReference type="EMBL" id="GBP43534.1"/>
    </source>
</evidence>
<name>A0A4C1W044_EUMVA</name>